<evidence type="ECO:0000313" key="1">
    <source>
        <dbReference type="EMBL" id="KFA03266.1"/>
    </source>
</evidence>
<name>A0A836P4Z2_XANVA</name>
<reference evidence="1" key="1">
    <citation type="submission" date="2012-05" db="EMBL/GenBank/DDBJ databases">
        <authorList>
            <person name="Studholme D.J."/>
            <person name="Wasukira A."/>
            <person name="Grant M."/>
        </authorList>
    </citation>
    <scope>NUCLEOTIDE SEQUENCE [LARGE SCALE GENOMIC DNA]</scope>
    <source>
        <strain evidence="1">NCPPB 890</strain>
    </source>
</reference>
<sequence>MRRKALLARSPGRARICWTSPLQGQKRLGEDPGKRDQQFLAAPARGNVRGVGVALQDRRDDRQSAVADTMAMGVIEALEVEIEHRQAQPAAGRQALDGIGQETAVVLPVGPFVDCRCLAPVPDGGGQVSVAVSPRAMGVARCMRQSQARLHAGAAL</sequence>
<organism evidence="1">
    <name type="scientific">Xanthomonas vasicola pv. vasculorum NCPPB 890</name>
    <dbReference type="NCBI Taxonomy" id="1184265"/>
    <lineage>
        <taxon>Bacteria</taxon>
        <taxon>Pseudomonadati</taxon>
        <taxon>Pseudomonadota</taxon>
        <taxon>Gammaproteobacteria</taxon>
        <taxon>Lysobacterales</taxon>
        <taxon>Lysobacteraceae</taxon>
        <taxon>Xanthomonas</taxon>
    </lineage>
</organism>
<protein>
    <submittedName>
        <fullName evidence="1">Uncharacterized protein</fullName>
    </submittedName>
</protein>
<dbReference type="EMBL" id="AKBN01000224">
    <property type="protein sequence ID" value="KFA03266.1"/>
    <property type="molecule type" value="Genomic_DNA"/>
</dbReference>
<dbReference type="AlphaFoldDB" id="A0A836P4Z2"/>
<comment type="caution">
    <text evidence="1">The sequence shown here is derived from an EMBL/GenBank/DDBJ whole genome shotgun (WGS) entry which is preliminary data.</text>
</comment>
<proteinExistence type="predicted"/>
<gene>
    <name evidence="1" type="ORF">A11K_0104630</name>
</gene>
<accession>A0A836P4Z2</accession>